<dbReference type="EMBL" id="CAJVPL010001009">
    <property type="protein sequence ID" value="CAG8546669.1"/>
    <property type="molecule type" value="Genomic_DNA"/>
</dbReference>
<dbReference type="OrthoDB" id="45365at2759"/>
<dbReference type="InterPro" id="IPR000210">
    <property type="entry name" value="BTB/POZ_dom"/>
</dbReference>
<dbReference type="GO" id="GO:0005737">
    <property type="term" value="C:cytoplasm"/>
    <property type="evidence" value="ECO:0007669"/>
    <property type="project" value="TreeGrafter"/>
</dbReference>
<dbReference type="SUPFAM" id="SSF54695">
    <property type="entry name" value="POZ domain"/>
    <property type="match status" value="1"/>
</dbReference>
<dbReference type="InterPro" id="IPR011705">
    <property type="entry name" value="BACK"/>
</dbReference>
<dbReference type="InterPro" id="IPR052407">
    <property type="entry name" value="BTB_POZ_domain_cont_9"/>
</dbReference>
<dbReference type="Gene3D" id="3.30.710.10">
    <property type="entry name" value="Potassium Channel Kv1.1, Chain A"/>
    <property type="match status" value="1"/>
</dbReference>
<evidence type="ECO:0000259" key="1">
    <source>
        <dbReference type="PROSITE" id="PS50097"/>
    </source>
</evidence>
<name>A0A9N9AX55_9GLOM</name>
<gene>
    <name evidence="2" type="ORF">AGERDE_LOCUS6452</name>
</gene>
<protein>
    <submittedName>
        <fullName evidence="2">13029_t:CDS:1</fullName>
    </submittedName>
</protein>
<dbReference type="AlphaFoldDB" id="A0A9N9AX55"/>
<feature type="domain" description="BTB" evidence="1">
    <location>
        <begin position="25"/>
        <end position="112"/>
    </location>
</feature>
<comment type="caution">
    <text evidence="2">The sequence shown here is derived from an EMBL/GenBank/DDBJ whole genome shotgun (WGS) entry which is preliminary data.</text>
</comment>
<dbReference type="PROSITE" id="PS50097">
    <property type="entry name" value="BTB"/>
    <property type="match status" value="1"/>
</dbReference>
<proteinExistence type="predicted"/>
<organism evidence="2 3">
    <name type="scientific">Ambispora gerdemannii</name>
    <dbReference type="NCBI Taxonomy" id="144530"/>
    <lineage>
        <taxon>Eukaryota</taxon>
        <taxon>Fungi</taxon>
        <taxon>Fungi incertae sedis</taxon>
        <taxon>Mucoromycota</taxon>
        <taxon>Glomeromycotina</taxon>
        <taxon>Glomeromycetes</taxon>
        <taxon>Archaeosporales</taxon>
        <taxon>Ambisporaceae</taxon>
        <taxon>Ambispora</taxon>
    </lineage>
</organism>
<dbReference type="SMART" id="SM00225">
    <property type="entry name" value="BTB"/>
    <property type="match status" value="1"/>
</dbReference>
<dbReference type="Pfam" id="PF00651">
    <property type="entry name" value="BTB"/>
    <property type="match status" value="1"/>
</dbReference>
<reference evidence="2" key="1">
    <citation type="submission" date="2021-06" db="EMBL/GenBank/DDBJ databases">
        <authorList>
            <person name="Kallberg Y."/>
            <person name="Tangrot J."/>
            <person name="Rosling A."/>
        </authorList>
    </citation>
    <scope>NUCLEOTIDE SEQUENCE</scope>
    <source>
        <strain evidence="2">MT106</strain>
    </source>
</reference>
<dbReference type="PANTHER" id="PTHR46306">
    <property type="entry name" value="BTB/POZ DOMAIN-CONTAINING PROTEIN 9"/>
    <property type="match status" value="1"/>
</dbReference>
<dbReference type="Pfam" id="PF07707">
    <property type="entry name" value="BACK"/>
    <property type="match status" value="1"/>
</dbReference>
<sequence>MSSSSPFITFLLRDFARLQENAEDYDCTIKVVKDENAKSFRAHSVILRARSPHFQKILSKESLAADFRNGGMNGTAKPRKQKIISVLMEKISPFAFEVLLKYMYTGNLEYENYKASDVLEILTTANQLGLAELVDILQDYLIERKTGWLQQNFASTYNAAFSHPSLKKLQQLCNRVVDKSPATILRALDFNKLTPDFVISLMEREDLVELEEIHIWNKIIEWGIAQTPFLPTNVSEWSAAEFIVLRTTLRPILLLVRFLEISREDFLEKVAPFQPIFPNQLYADIIMAHSNPEYTPVTPILSSRSPSFKINSALMNAKHASWLASCIDRKDEDSDSFIFSLGDDNLNDAILSRIENHEYAICQDASEGPSFGVDIVLRGDFKDPKQCYCNKNVYEYSIMEGSDHELVYFAIEEYEVFQVVKKRA</sequence>
<dbReference type="InterPro" id="IPR011333">
    <property type="entry name" value="SKP1/BTB/POZ_sf"/>
</dbReference>
<keyword evidence="3" id="KW-1185">Reference proteome</keyword>
<dbReference type="Proteomes" id="UP000789831">
    <property type="component" value="Unassembled WGS sequence"/>
</dbReference>
<dbReference type="PANTHER" id="PTHR46306:SF1">
    <property type="entry name" value="BTB_POZ DOMAIN-CONTAINING PROTEIN 9"/>
    <property type="match status" value="1"/>
</dbReference>
<evidence type="ECO:0000313" key="3">
    <source>
        <dbReference type="Proteomes" id="UP000789831"/>
    </source>
</evidence>
<accession>A0A9N9AX55</accession>
<evidence type="ECO:0000313" key="2">
    <source>
        <dbReference type="EMBL" id="CAG8546669.1"/>
    </source>
</evidence>